<dbReference type="SUPFAM" id="SSF142433">
    <property type="entry name" value="CinA-like"/>
    <property type="match status" value="1"/>
</dbReference>
<sequence length="205" mass="20191">MSDAPTAGAAGRPGEKGRDKVILAHDEGLFDACAALVADAVRAGVTLGTAESCTGGLVAGCLTAVPGSSAVVRGGVVSYAVPVKQALLGVTDEVVQTPGLGVVSGECAEQMARGARRALGCDVAVSLTGIAGPGGEEPGKPVGTVWLGLSTPAGTRAERGLFPGDRAEVRHAAVRRAVELLREGVVEAGNLARSAAGEVTDGANA</sequence>
<evidence type="ECO:0000259" key="1">
    <source>
        <dbReference type="Pfam" id="PF02464"/>
    </source>
</evidence>
<dbReference type="Proteomes" id="UP000712527">
    <property type="component" value="Unassembled WGS sequence"/>
</dbReference>
<dbReference type="InterPro" id="IPR036653">
    <property type="entry name" value="CinA-like_C"/>
</dbReference>
<accession>A0ABS2F370</accession>
<organism evidence="2 3">
    <name type="scientific">Olsenella profusa</name>
    <dbReference type="NCBI Taxonomy" id="138595"/>
    <lineage>
        <taxon>Bacteria</taxon>
        <taxon>Bacillati</taxon>
        <taxon>Actinomycetota</taxon>
        <taxon>Coriobacteriia</taxon>
        <taxon>Coriobacteriales</taxon>
        <taxon>Atopobiaceae</taxon>
        <taxon>Olsenella</taxon>
    </lineage>
</organism>
<dbReference type="EMBL" id="JACSNQ010000014">
    <property type="protein sequence ID" value="MBM6775273.1"/>
    <property type="molecule type" value="Genomic_DNA"/>
</dbReference>
<protein>
    <submittedName>
        <fullName evidence="2">CinA family protein</fullName>
    </submittedName>
</protein>
<dbReference type="Gene3D" id="3.90.950.20">
    <property type="entry name" value="CinA-like"/>
    <property type="match status" value="1"/>
</dbReference>
<gene>
    <name evidence="2" type="ORF">H9X80_06920</name>
</gene>
<keyword evidence="3" id="KW-1185">Reference proteome</keyword>
<evidence type="ECO:0000313" key="2">
    <source>
        <dbReference type="EMBL" id="MBM6775273.1"/>
    </source>
</evidence>
<reference evidence="2 3" key="1">
    <citation type="journal article" date="2021" name="Sci. Rep.">
        <title>The distribution of antibiotic resistance genes in chicken gut microbiota commensals.</title>
        <authorList>
            <person name="Juricova H."/>
            <person name="Matiasovicova J."/>
            <person name="Kubasova T."/>
            <person name="Cejkova D."/>
            <person name="Rychlik I."/>
        </authorList>
    </citation>
    <scope>NUCLEOTIDE SEQUENCE [LARGE SCALE GENOMIC DNA]</scope>
    <source>
        <strain evidence="2 3">An794</strain>
    </source>
</reference>
<dbReference type="InterPro" id="IPR008136">
    <property type="entry name" value="CinA_C"/>
</dbReference>
<evidence type="ECO:0000313" key="3">
    <source>
        <dbReference type="Proteomes" id="UP000712527"/>
    </source>
</evidence>
<feature type="domain" description="CinA C-terminal" evidence="1">
    <location>
        <begin position="36"/>
        <end position="183"/>
    </location>
</feature>
<dbReference type="Pfam" id="PF02464">
    <property type="entry name" value="CinA"/>
    <property type="match status" value="1"/>
</dbReference>
<comment type="caution">
    <text evidence="2">The sequence shown here is derived from an EMBL/GenBank/DDBJ whole genome shotgun (WGS) entry which is preliminary data.</text>
</comment>
<dbReference type="NCBIfam" id="TIGR00199">
    <property type="entry name" value="PncC_domain"/>
    <property type="match status" value="1"/>
</dbReference>
<proteinExistence type="predicted"/>
<dbReference type="RefSeq" id="WP_204793612.1">
    <property type="nucleotide sequence ID" value="NZ_JACSNQ010000014.1"/>
</dbReference>
<name>A0ABS2F370_9ACTN</name>